<reference evidence="1" key="1">
    <citation type="submission" date="2024-03" db="EMBL/GenBank/DDBJ databases">
        <title>Novel Streptomyces species of biotechnological and ecological value are a feature of Machair soil.</title>
        <authorList>
            <person name="Prole J.R."/>
            <person name="Goodfellow M."/>
            <person name="Allenby N."/>
            <person name="Ward A.C."/>
        </authorList>
    </citation>
    <scope>NUCLEOTIDE SEQUENCE</scope>
    <source>
        <strain evidence="1">MS2.AVA.5</strain>
    </source>
</reference>
<evidence type="ECO:0000313" key="2">
    <source>
        <dbReference type="Proteomes" id="UP001377168"/>
    </source>
</evidence>
<proteinExistence type="predicted"/>
<keyword evidence="2" id="KW-1185">Reference proteome</keyword>
<dbReference type="Proteomes" id="UP001377168">
    <property type="component" value="Unassembled WGS sequence"/>
</dbReference>
<accession>A0ACC6Q9E7</accession>
<sequence>MTKDKSSSKDDPKDKDKDKDKDRSMRGIDTRSMSSGDSSQGPSSSDAGKHGPSSDSSYSGYSGAGDYSSKSETKTADGGTDKTTTTVKQDGTVVAATDHYDANGKFTASTTVTTTMEASRGTVTTDSVNKDANGKVASTEHDVAQRGSDGSWTDIRTETDYKDGKVTGTQTTTTTGRPDGTRTVDTVRENANGKVASTEHAVSHQDKEGSGAHQQESAAVATQEKNVITLPEITIYGVPTGSRSKSGEGFDSPDKAAAAALSEIDTKSVTEKSEFAGNIYQKGDGSYSFSPPVKGTADDSFPKDSAVPKGAQVVGTYHSHGGAFEASDEKFSPRDQVKATFGHKESYLVTPKGDMYKYTPVDHLPKDKQGEFPTGQVTRLDHPGGSWDKPAAKDERERPDRRGP</sequence>
<evidence type="ECO:0000313" key="1">
    <source>
        <dbReference type="EMBL" id="MEJ8640196.1"/>
    </source>
</evidence>
<name>A0ACC6Q9E7_9ACTN</name>
<protein>
    <submittedName>
        <fullName evidence="1">DUF4329 domain-containing protein</fullName>
    </submittedName>
</protein>
<comment type="caution">
    <text evidence="1">The sequence shown here is derived from an EMBL/GenBank/DDBJ whole genome shotgun (WGS) entry which is preliminary data.</text>
</comment>
<gene>
    <name evidence="1" type="ORF">WKI67_43730</name>
</gene>
<organism evidence="1 2">
    <name type="scientific">Streptomyces achmelvichensis</name>
    <dbReference type="NCBI Taxonomy" id="3134111"/>
    <lineage>
        <taxon>Bacteria</taxon>
        <taxon>Bacillati</taxon>
        <taxon>Actinomycetota</taxon>
        <taxon>Actinomycetes</taxon>
        <taxon>Kitasatosporales</taxon>
        <taxon>Streptomycetaceae</taxon>
        <taxon>Streptomyces</taxon>
    </lineage>
</organism>
<dbReference type="EMBL" id="JBBKAJ010000039">
    <property type="protein sequence ID" value="MEJ8640196.1"/>
    <property type="molecule type" value="Genomic_DNA"/>
</dbReference>